<evidence type="ECO:0000256" key="1">
    <source>
        <dbReference type="SAM" id="SignalP"/>
    </source>
</evidence>
<dbReference type="Proteomes" id="UP000178023">
    <property type="component" value="Unassembled WGS sequence"/>
</dbReference>
<dbReference type="EMBL" id="MGJL01000016">
    <property type="protein sequence ID" value="OGN07901.1"/>
    <property type="molecule type" value="Genomic_DNA"/>
</dbReference>
<evidence type="ECO:0008006" key="4">
    <source>
        <dbReference type="Google" id="ProtNLM"/>
    </source>
</evidence>
<reference evidence="2 3" key="1">
    <citation type="journal article" date="2016" name="Nat. Commun.">
        <title>Thousands of microbial genomes shed light on interconnected biogeochemical processes in an aquifer system.</title>
        <authorList>
            <person name="Anantharaman K."/>
            <person name="Brown C.T."/>
            <person name="Hug L.A."/>
            <person name="Sharon I."/>
            <person name="Castelle C.J."/>
            <person name="Probst A.J."/>
            <person name="Thomas B.C."/>
            <person name="Singh A."/>
            <person name="Wilkins M.J."/>
            <person name="Karaoz U."/>
            <person name="Brodie E.L."/>
            <person name="Williams K.H."/>
            <person name="Hubbard S.S."/>
            <person name="Banfield J.F."/>
        </authorList>
    </citation>
    <scope>NUCLEOTIDE SEQUENCE [LARGE SCALE GENOMIC DNA]</scope>
</reference>
<organism evidence="2 3">
    <name type="scientific">Candidatus Yanofskybacteria bacterium RIFCSPHIGHO2_01_FULL_45_42</name>
    <dbReference type="NCBI Taxonomy" id="1802671"/>
    <lineage>
        <taxon>Bacteria</taxon>
        <taxon>Candidatus Yanofskyibacteriota</taxon>
    </lineage>
</organism>
<keyword evidence="1" id="KW-0732">Signal</keyword>
<accession>A0A1F8F433</accession>
<evidence type="ECO:0000313" key="3">
    <source>
        <dbReference type="Proteomes" id="UP000178023"/>
    </source>
</evidence>
<comment type="caution">
    <text evidence="2">The sequence shown here is derived from an EMBL/GenBank/DDBJ whole genome shotgun (WGS) entry which is preliminary data.</text>
</comment>
<name>A0A1F8F433_9BACT</name>
<feature type="chain" id="PRO_5009535423" description="DUF3575 domain-containing protein" evidence="1">
    <location>
        <begin position="22"/>
        <end position="235"/>
    </location>
</feature>
<dbReference type="AlphaFoldDB" id="A0A1F8F433"/>
<sequence length="235" mass="26293">MKRILTAFLIFLSCAAVDLGAQTQETQEKKTKETEKNLHGHQIFVKLGLVRTESKIESFRSAVNGISVDLETYFNKRHFWLSGWSVGYKKDDIQFSNFGHLINGSVFGTVGVGVADIKFSGGVEWGMPSANFNKTRFHYGESGLMSYEHLFLQKNSNIPELEPSEDALLYPFAEIVLLKKGKRFLVEAGIRGNIQKFGLDSYFLNGDDLIFVSSSKTIIVPSVFIKFGVALSGFR</sequence>
<proteinExistence type="predicted"/>
<gene>
    <name evidence="2" type="ORF">A2750_00395</name>
</gene>
<protein>
    <recommendedName>
        <fullName evidence="4">DUF3575 domain-containing protein</fullName>
    </recommendedName>
</protein>
<feature type="signal peptide" evidence="1">
    <location>
        <begin position="1"/>
        <end position="21"/>
    </location>
</feature>
<evidence type="ECO:0000313" key="2">
    <source>
        <dbReference type="EMBL" id="OGN07901.1"/>
    </source>
</evidence>